<reference evidence="15 16" key="1">
    <citation type="submission" date="2020-04" db="EMBL/GenBank/DDBJ databases">
        <authorList>
            <person name="Hitch T.C.A."/>
            <person name="Wylensek D."/>
            <person name="Clavel T."/>
        </authorList>
    </citation>
    <scope>NUCLEOTIDE SEQUENCE [LARGE SCALE GENOMIC DNA]</scope>
    <source>
        <strain evidence="15 16">PG-130-P53-12</strain>
    </source>
</reference>
<evidence type="ECO:0000256" key="6">
    <source>
        <dbReference type="ARBA" id="ARBA00022692"/>
    </source>
</evidence>
<keyword evidence="5 15" id="KW-0645">Protease</keyword>
<keyword evidence="11" id="KW-0482">Metalloprotease</keyword>
<keyword evidence="10 13" id="KW-1133">Transmembrane helix</keyword>
<evidence type="ECO:0000256" key="3">
    <source>
        <dbReference type="ARBA" id="ARBA00007931"/>
    </source>
</evidence>
<dbReference type="EMBL" id="JABAFA010000008">
    <property type="protein sequence ID" value="NMD98639.1"/>
    <property type="molecule type" value="Genomic_DNA"/>
</dbReference>
<comment type="subcellular location">
    <subcellularLocation>
        <location evidence="2">Cell membrane</location>
        <topology evidence="2">Multi-pass membrane protein</topology>
    </subcellularLocation>
</comment>
<keyword evidence="4" id="KW-1003">Cell membrane</keyword>
<keyword evidence="6 13" id="KW-0812">Transmembrane</keyword>
<feature type="transmembrane region" description="Helical" evidence="13">
    <location>
        <begin position="47"/>
        <end position="68"/>
    </location>
</feature>
<evidence type="ECO:0000313" key="15">
    <source>
        <dbReference type="EMBL" id="NMD98639.1"/>
    </source>
</evidence>
<keyword evidence="12 13" id="KW-0472">Membrane</keyword>
<dbReference type="InterPro" id="IPR008915">
    <property type="entry name" value="Peptidase_M50"/>
</dbReference>
<feature type="transmembrane region" description="Helical" evidence="13">
    <location>
        <begin position="6"/>
        <end position="26"/>
    </location>
</feature>
<evidence type="ECO:0000256" key="12">
    <source>
        <dbReference type="ARBA" id="ARBA00023136"/>
    </source>
</evidence>
<dbReference type="InterPro" id="IPR052348">
    <property type="entry name" value="Metallopeptidase_M50B"/>
</dbReference>
<dbReference type="GO" id="GO:0046872">
    <property type="term" value="F:metal ion binding"/>
    <property type="evidence" value="ECO:0007669"/>
    <property type="project" value="UniProtKB-KW"/>
</dbReference>
<evidence type="ECO:0000313" key="16">
    <source>
        <dbReference type="Proteomes" id="UP000543804"/>
    </source>
</evidence>
<evidence type="ECO:0000256" key="1">
    <source>
        <dbReference type="ARBA" id="ARBA00001947"/>
    </source>
</evidence>
<evidence type="ECO:0000256" key="8">
    <source>
        <dbReference type="ARBA" id="ARBA00022801"/>
    </source>
</evidence>
<dbReference type="InterPro" id="IPR044537">
    <property type="entry name" value="Rip2-like"/>
</dbReference>
<accession>A0A848B308</accession>
<dbReference type="RefSeq" id="WP_019541505.1">
    <property type="nucleotide sequence ID" value="NZ_JABAFA010000008.1"/>
</dbReference>
<name>A0A848B308_9FIRM</name>
<dbReference type="PANTHER" id="PTHR35864:SF1">
    <property type="entry name" value="ZINC METALLOPROTEASE YWHC-RELATED"/>
    <property type="match status" value="1"/>
</dbReference>
<feature type="domain" description="Peptidase M50" evidence="14">
    <location>
        <begin position="120"/>
        <end position="181"/>
    </location>
</feature>
<organism evidence="15 16">
    <name type="scientific">Selenomonas bovis</name>
    <dbReference type="NCBI Taxonomy" id="416586"/>
    <lineage>
        <taxon>Bacteria</taxon>
        <taxon>Bacillati</taxon>
        <taxon>Bacillota</taxon>
        <taxon>Negativicutes</taxon>
        <taxon>Selenomonadales</taxon>
        <taxon>Selenomonadaceae</taxon>
        <taxon>Selenomonas</taxon>
    </lineage>
</organism>
<evidence type="ECO:0000256" key="9">
    <source>
        <dbReference type="ARBA" id="ARBA00022833"/>
    </source>
</evidence>
<evidence type="ECO:0000256" key="10">
    <source>
        <dbReference type="ARBA" id="ARBA00022989"/>
    </source>
</evidence>
<comment type="cofactor">
    <cofactor evidence="1">
        <name>Zn(2+)</name>
        <dbReference type="ChEBI" id="CHEBI:29105"/>
    </cofactor>
</comment>
<evidence type="ECO:0000256" key="7">
    <source>
        <dbReference type="ARBA" id="ARBA00022723"/>
    </source>
</evidence>
<keyword evidence="16" id="KW-1185">Reference proteome</keyword>
<evidence type="ECO:0000256" key="4">
    <source>
        <dbReference type="ARBA" id="ARBA00022475"/>
    </source>
</evidence>
<dbReference type="CDD" id="cd06158">
    <property type="entry name" value="S2P-M50_like_1"/>
    <property type="match status" value="1"/>
</dbReference>
<evidence type="ECO:0000256" key="5">
    <source>
        <dbReference type="ARBA" id="ARBA00022670"/>
    </source>
</evidence>
<dbReference type="PANTHER" id="PTHR35864">
    <property type="entry name" value="ZINC METALLOPROTEASE MJ0611-RELATED"/>
    <property type="match status" value="1"/>
</dbReference>
<evidence type="ECO:0000256" key="2">
    <source>
        <dbReference type="ARBA" id="ARBA00004651"/>
    </source>
</evidence>
<feature type="transmembrane region" description="Helical" evidence="13">
    <location>
        <begin position="123"/>
        <end position="142"/>
    </location>
</feature>
<keyword evidence="8" id="KW-0378">Hydrolase</keyword>
<dbReference type="GO" id="GO:0008237">
    <property type="term" value="F:metallopeptidase activity"/>
    <property type="evidence" value="ECO:0007669"/>
    <property type="project" value="UniProtKB-KW"/>
</dbReference>
<comment type="similarity">
    <text evidence="3">Belongs to the peptidase M50B family.</text>
</comment>
<dbReference type="GO" id="GO:0005886">
    <property type="term" value="C:plasma membrane"/>
    <property type="evidence" value="ECO:0007669"/>
    <property type="project" value="UniProtKB-SubCell"/>
</dbReference>
<feature type="transmembrane region" description="Helical" evidence="13">
    <location>
        <begin position="171"/>
        <end position="190"/>
    </location>
</feature>
<dbReference type="AlphaFoldDB" id="A0A848B308"/>
<dbReference type="GO" id="GO:0006508">
    <property type="term" value="P:proteolysis"/>
    <property type="evidence" value="ECO:0007669"/>
    <property type="project" value="UniProtKB-KW"/>
</dbReference>
<evidence type="ECO:0000259" key="14">
    <source>
        <dbReference type="Pfam" id="PF02163"/>
    </source>
</evidence>
<gene>
    <name evidence="15" type="ORF">HF878_03960</name>
</gene>
<keyword evidence="9" id="KW-0862">Zinc</keyword>
<comment type="caution">
    <text evidence="15">The sequence shown here is derived from an EMBL/GenBank/DDBJ whole genome shotgun (WGS) entry which is preliminary data.</text>
</comment>
<protein>
    <submittedName>
        <fullName evidence="15">Site-2 protease family protein</fullName>
    </submittedName>
</protein>
<dbReference type="Proteomes" id="UP000543804">
    <property type="component" value="Unassembled WGS sequence"/>
</dbReference>
<proteinExistence type="inferred from homology"/>
<evidence type="ECO:0000256" key="13">
    <source>
        <dbReference type="SAM" id="Phobius"/>
    </source>
</evidence>
<sequence>MFDFSLISLLAGIPGLIIAMVIHEYAHARVAVALGDFTPKLMGRLTLNPRAHIDPVGLLMLFLIRFGWAKPVVINPNNFRQPRRDDILVSVAGPLANLLTAFVTLFLLVLFSQMGFHLSQGTILVCRLIIIYNINFAIFNLIPVPPLDGAHILRQLLPRELGWRFASLERYSLLIMIVFIMTPILQYVFVPMQQMIWHVFAAIIELIF</sequence>
<feature type="transmembrane region" description="Helical" evidence="13">
    <location>
        <begin position="88"/>
        <end position="111"/>
    </location>
</feature>
<evidence type="ECO:0000256" key="11">
    <source>
        <dbReference type="ARBA" id="ARBA00023049"/>
    </source>
</evidence>
<keyword evidence="7" id="KW-0479">Metal-binding</keyword>
<dbReference type="Pfam" id="PF02163">
    <property type="entry name" value="Peptidase_M50"/>
    <property type="match status" value="1"/>
</dbReference>